<gene>
    <name evidence="1" type="ORF">GCM10016234_14340</name>
</gene>
<dbReference type="InterPro" id="IPR042184">
    <property type="entry name" value="YqeY/Aim41_N"/>
</dbReference>
<name>A0A8J3DXY9_9HYPH</name>
<organism evidence="1 2">
    <name type="scientific">Tianweitania populi</name>
    <dbReference type="NCBI Taxonomy" id="1607949"/>
    <lineage>
        <taxon>Bacteria</taxon>
        <taxon>Pseudomonadati</taxon>
        <taxon>Pseudomonadota</taxon>
        <taxon>Alphaproteobacteria</taxon>
        <taxon>Hyphomicrobiales</taxon>
        <taxon>Phyllobacteriaceae</taxon>
        <taxon>Tianweitania</taxon>
    </lineage>
</organism>
<dbReference type="Gene3D" id="1.10.1510.10">
    <property type="entry name" value="Uncharacterised protein YqeY/AIM41 PF09424, N-terminal domain"/>
    <property type="match status" value="1"/>
</dbReference>
<evidence type="ECO:0000313" key="2">
    <source>
        <dbReference type="Proteomes" id="UP000630142"/>
    </source>
</evidence>
<dbReference type="Gene3D" id="1.10.10.410">
    <property type="match status" value="1"/>
</dbReference>
<dbReference type="SUPFAM" id="SSF89095">
    <property type="entry name" value="GatB/YqeY motif"/>
    <property type="match status" value="1"/>
</dbReference>
<comment type="caution">
    <text evidence="1">The sequence shown here is derived from an EMBL/GenBank/DDBJ whole genome shotgun (WGS) entry which is preliminary data.</text>
</comment>
<dbReference type="Proteomes" id="UP000630142">
    <property type="component" value="Unassembled WGS sequence"/>
</dbReference>
<reference evidence="1" key="1">
    <citation type="journal article" date="2014" name="Int. J. Syst. Evol. Microbiol.">
        <title>Complete genome sequence of Corynebacterium casei LMG S-19264T (=DSM 44701T), isolated from a smear-ripened cheese.</title>
        <authorList>
            <consortium name="US DOE Joint Genome Institute (JGI-PGF)"/>
            <person name="Walter F."/>
            <person name="Albersmeier A."/>
            <person name="Kalinowski J."/>
            <person name="Ruckert C."/>
        </authorList>
    </citation>
    <scope>NUCLEOTIDE SEQUENCE</scope>
    <source>
        <strain evidence="1">KCTC 42249</strain>
    </source>
</reference>
<dbReference type="PANTHER" id="PTHR28055:SF1">
    <property type="entry name" value="ALTERED INHERITANCE OF MITOCHONDRIA PROTEIN 41, MITOCHONDRIAL"/>
    <property type="match status" value="1"/>
</dbReference>
<evidence type="ECO:0000313" key="1">
    <source>
        <dbReference type="EMBL" id="GHD11327.1"/>
    </source>
</evidence>
<dbReference type="AlphaFoldDB" id="A0A8J3DXY9"/>
<reference evidence="1" key="2">
    <citation type="submission" date="2020-09" db="EMBL/GenBank/DDBJ databases">
        <authorList>
            <person name="Sun Q."/>
            <person name="Kim S."/>
        </authorList>
    </citation>
    <scope>NUCLEOTIDE SEQUENCE</scope>
    <source>
        <strain evidence="1">KCTC 42249</strain>
    </source>
</reference>
<dbReference type="InterPro" id="IPR019004">
    <property type="entry name" value="YqeY/Aim41"/>
</dbReference>
<dbReference type="InterPro" id="IPR003789">
    <property type="entry name" value="Asn/Gln_tRNA_amidoTrase-B-like"/>
</dbReference>
<dbReference type="Pfam" id="PF09424">
    <property type="entry name" value="YqeY"/>
    <property type="match status" value="1"/>
</dbReference>
<keyword evidence="2" id="KW-1185">Reference proteome</keyword>
<sequence>METTIMLRDQFANGLKTAMKAGDKRRTSTLRLILAAINDRDIANRGLAKEPVVDEEILAILGKMVRQREESAKAFEEGGRIELAQQEREEIEIIRDFLPKQMSESEVREACRNIIAELGASGLRDMGKCMNALKERYPGAMDFSKASGIVKEMLQ</sequence>
<dbReference type="GO" id="GO:0016884">
    <property type="term" value="F:carbon-nitrogen ligase activity, with glutamine as amido-N-donor"/>
    <property type="evidence" value="ECO:0007669"/>
    <property type="project" value="InterPro"/>
</dbReference>
<protein>
    <submittedName>
        <fullName evidence="1">Aspartyl-tRNA amidotransferase subunit B</fullName>
    </submittedName>
</protein>
<accession>A0A8J3DXY9</accession>
<dbReference type="InterPro" id="IPR023168">
    <property type="entry name" value="GatB_Yqey_C_2"/>
</dbReference>
<dbReference type="PANTHER" id="PTHR28055">
    <property type="entry name" value="ALTERED INHERITANCE OF MITOCHONDRIA PROTEIN 41, MITOCHONDRIAL"/>
    <property type="match status" value="1"/>
</dbReference>
<proteinExistence type="predicted"/>
<dbReference type="EMBL" id="BMZQ01000001">
    <property type="protein sequence ID" value="GHD11327.1"/>
    <property type="molecule type" value="Genomic_DNA"/>
</dbReference>